<organism evidence="3 4">
    <name type="scientific">Endocarpon pusillum (strain Z07020 / HMAS-L-300199)</name>
    <name type="common">Lichen-forming fungus</name>
    <dbReference type="NCBI Taxonomy" id="1263415"/>
    <lineage>
        <taxon>Eukaryota</taxon>
        <taxon>Fungi</taxon>
        <taxon>Dikarya</taxon>
        <taxon>Ascomycota</taxon>
        <taxon>Pezizomycotina</taxon>
        <taxon>Eurotiomycetes</taxon>
        <taxon>Chaetothyriomycetidae</taxon>
        <taxon>Verrucariales</taxon>
        <taxon>Verrucariaceae</taxon>
        <taxon>Endocarpon</taxon>
    </lineage>
</organism>
<accession>U1HR24</accession>
<feature type="signal peptide" evidence="1">
    <location>
        <begin position="1"/>
        <end position="16"/>
    </location>
</feature>
<dbReference type="HOGENOM" id="CLU_109885_0_0_1"/>
<dbReference type="RefSeq" id="XP_007802768.1">
    <property type="nucleotide sequence ID" value="XM_007804577.1"/>
</dbReference>
<reference evidence="4" key="1">
    <citation type="journal article" date="2014" name="BMC Genomics">
        <title>Genome characteristics reveal the impact of lichenization on lichen-forming fungus Endocarpon pusillum Hedwig (Verrucariales, Ascomycota).</title>
        <authorList>
            <person name="Wang Y.-Y."/>
            <person name="Liu B."/>
            <person name="Zhang X.-Y."/>
            <person name="Zhou Q.-M."/>
            <person name="Zhang T."/>
            <person name="Li H."/>
            <person name="Yu Y.-F."/>
            <person name="Zhang X.-L."/>
            <person name="Hao X.-Y."/>
            <person name="Wang M."/>
            <person name="Wang L."/>
            <person name="Wei J.-C."/>
        </authorList>
    </citation>
    <scope>NUCLEOTIDE SEQUENCE [LARGE SCALE GENOMIC DNA]</scope>
    <source>
        <strain evidence="4">Z07020 / HMAS-L-300199</strain>
    </source>
</reference>
<feature type="chain" id="PRO_5004611148" description="ARB-07466-like C-terminal domain-containing protein" evidence="1">
    <location>
        <begin position="17"/>
        <end position="243"/>
    </location>
</feature>
<dbReference type="InterPro" id="IPR058593">
    <property type="entry name" value="ARB_07466-like_C"/>
</dbReference>
<dbReference type="Proteomes" id="UP000019373">
    <property type="component" value="Unassembled WGS sequence"/>
</dbReference>
<proteinExistence type="predicted"/>
<dbReference type="OMA" id="IREIGCK"/>
<dbReference type="OrthoDB" id="2251794at2759"/>
<keyword evidence="4" id="KW-1185">Reference proteome</keyword>
<dbReference type="AlphaFoldDB" id="U1HR24"/>
<dbReference type="SUPFAM" id="SSF55166">
    <property type="entry name" value="Hedgehog/DD-peptidase"/>
    <property type="match status" value="1"/>
</dbReference>
<keyword evidence="1" id="KW-0732">Signal</keyword>
<dbReference type="EMBL" id="KE721204">
    <property type="protein sequence ID" value="ERF71559.1"/>
    <property type="molecule type" value="Genomic_DNA"/>
</dbReference>
<gene>
    <name evidence="3" type="ORF">EPUS_00548</name>
</gene>
<sequence>MHISTLVLLGATTIQASVLVERAVENGPCTGAGGAPGVCIPTAKCTVDGGNYISNACPGLPNDIKCCTKASCGSGGNCRFSSTCSGTSLSGLCPGPADFKCCVPSSGGTSGPYPPPAIPSVGACKAASVSGAQKVVAGNPGKVRQIYCTRDCSCPGSSDHCCGLAIDFMCSSAGGVRTDIGGPIAEWVMNNRASLGLKYVIWGQKIWNPSQDSVKPWSQWRGMDDRGSITANHWDHVHVSFNG</sequence>
<evidence type="ECO:0000256" key="1">
    <source>
        <dbReference type="SAM" id="SignalP"/>
    </source>
</evidence>
<name>U1HR24_ENDPU</name>
<dbReference type="InterPro" id="IPR009045">
    <property type="entry name" value="Zn_M74/Hedgehog-like"/>
</dbReference>
<feature type="domain" description="ARB-07466-like C-terminal" evidence="2">
    <location>
        <begin position="122"/>
        <end position="234"/>
    </location>
</feature>
<dbReference type="eggNOG" id="ENOG502RZ4I">
    <property type="taxonomic scope" value="Eukaryota"/>
</dbReference>
<protein>
    <recommendedName>
        <fullName evidence="2">ARB-07466-like C-terminal domain-containing protein</fullName>
    </recommendedName>
</protein>
<evidence type="ECO:0000313" key="3">
    <source>
        <dbReference type="EMBL" id="ERF71559.1"/>
    </source>
</evidence>
<evidence type="ECO:0000313" key="4">
    <source>
        <dbReference type="Proteomes" id="UP000019373"/>
    </source>
</evidence>
<dbReference type="Pfam" id="PF26571">
    <property type="entry name" value="VldE"/>
    <property type="match status" value="1"/>
</dbReference>
<evidence type="ECO:0000259" key="2">
    <source>
        <dbReference type="Pfam" id="PF26571"/>
    </source>
</evidence>
<dbReference type="GeneID" id="19235609"/>